<protein>
    <submittedName>
        <fullName evidence="1">Uncharacterized protein</fullName>
    </submittedName>
</protein>
<organism evidence="1 2">
    <name type="scientific">Chitinophaga ginsengisoli</name>
    <dbReference type="NCBI Taxonomy" id="363837"/>
    <lineage>
        <taxon>Bacteria</taxon>
        <taxon>Pseudomonadati</taxon>
        <taxon>Bacteroidota</taxon>
        <taxon>Chitinophagia</taxon>
        <taxon>Chitinophagales</taxon>
        <taxon>Chitinophagaceae</taxon>
        <taxon>Chitinophaga</taxon>
    </lineage>
</organism>
<accession>A0A2P8G6U5</accession>
<gene>
    <name evidence="1" type="ORF">CLV42_10621</name>
</gene>
<sequence>MYNVGSNLVLGFHGCDQAVCETLLNNPNRIRISRESFDWLGHGMYFWENNYARAWDWARYKYERGEINSPAVIGAVLDLGYCCDFLSTEHIEMFKDSYKKLFDLYKTSNKVLPKNKDLREDKHKDKLLRELDCVVIEHMCEDIIEQMENDLTVHGFTKHKLPDSVRGAFLEGSPAFEGSGIYEKTHIQIAIRNPNCIKGFFLPRRERISLNSDRDIGDISDNGFFVSEPGIPYNA</sequence>
<comment type="caution">
    <text evidence="1">The sequence shown here is derived from an EMBL/GenBank/DDBJ whole genome shotgun (WGS) entry which is preliminary data.</text>
</comment>
<keyword evidence="2" id="KW-1185">Reference proteome</keyword>
<evidence type="ECO:0000313" key="2">
    <source>
        <dbReference type="Proteomes" id="UP000240978"/>
    </source>
</evidence>
<evidence type="ECO:0000313" key="1">
    <source>
        <dbReference type="EMBL" id="PSL29694.1"/>
    </source>
</evidence>
<dbReference type="RefSeq" id="WP_211303466.1">
    <property type="nucleotide sequence ID" value="NZ_PYGK01000006.1"/>
</dbReference>
<dbReference type="AlphaFoldDB" id="A0A2P8G6U5"/>
<proteinExistence type="predicted"/>
<reference evidence="1 2" key="1">
    <citation type="submission" date="2018-03" db="EMBL/GenBank/DDBJ databases">
        <title>Genomic Encyclopedia of Archaeal and Bacterial Type Strains, Phase II (KMG-II): from individual species to whole genera.</title>
        <authorList>
            <person name="Goeker M."/>
        </authorList>
    </citation>
    <scope>NUCLEOTIDE SEQUENCE [LARGE SCALE GENOMIC DNA]</scope>
    <source>
        <strain evidence="1 2">DSM 18107</strain>
    </source>
</reference>
<dbReference type="SUPFAM" id="SSF56399">
    <property type="entry name" value="ADP-ribosylation"/>
    <property type="match status" value="1"/>
</dbReference>
<dbReference type="Proteomes" id="UP000240978">
    <property type="component" value="Unassembled WGS sequence"/>
</dbReference>
<name>A0A2P8G6U5_9BACT</name>
<dbReference type="EMBL" id="PYGK01000006">
    <property type="protein sequence ID" value="PSL29694.1"/>
    <property type="molecule type" value="Genomic_DNA"/>
</dbReference>